<dbReference type="InterPro" id="IPR058245">
    <property type="entry name" value="NreC/VraR/RcsB-like_REC"/>
</dbReference>
<dbReference type="PANTHER" id="PTHR43214:SF42">
    <property type="entry name" value="TRANSCRIPTIONAL REGULATORY PROTEIN DESR"/>
    <property type="match status" value="1"/>
</dbReference>
<gene>
    <name evidence="6" type="ORF">GCM10007304_38470</name>
</gene>
<accession>A0A917G3Q7</accession>
<dbReference type="SUPFAM" id="SSF52172">
    <property type="entry name" value="CheY-like"/>
    <property type="match status" value="1"/>
</dbReference>
<sequence>MTDAIRIALIDDERLIRESLRALLSLQPDITVIAEYDSGAALLDALPTLDADVLLLDIAMPGMDGLSTAAALRTAGSQRPIVMLTSQGKPGYLRRALDAGAQGFATKDTPGTTLASVIRTVHGGGRYVDPQIAEDAMFAGESPLTDRERQILELFRSGATTAAVARTLGIGEGTVRNYTSSAMTKLGVNGKNTAWTVASELGWI</sequence>
<evidence type="ECO:0000256" key="2">
    <source>
        <dbReference type="ARBA" id="ARBA00023125"/>
    </source>
</evidence>
<dbReference type="InterPro" id="IPR011006">
    <property type="entry name" value="CheY-like_superfamily"/>
</dbReference>
<dbReference type="InterPro" id="IPR016032">
    <property type="entry name" value="Sig_transdc_resp-reg_C-effctor"/>
</dbReference>
<evidence type="ECO:0000313" key="7">
    <source>
        <dbReference type="Proteomes" id="UP000654257"/>
    </source>
</evidence>
<keyword evidence="2 6" id="KW-0238">DNA-binding</keyword>
<comment type="caution">
    <text evidence="6">The sequence shown here is derived from an EMBL/GenBank/DDBJ whole genome shotgun (WGS) entry which is preliminary data.</text>
</comment>
<keyword evidence="1 3" id="KW-0597">Phosphoprotein</keyword>
<dbReference type="Gene3D" id="3.40.50.2300">
    <property type="match status" value="1"/>
</dbReference>
<feature type="domain" description="HTH luxR-type" evidence="4">
    <location>
        <begin position="137"/>
        <end position="202"/>
    </location>
</feature>
<proteinExistence type="predicted"/>
<dbReference type="InterPro" id="IPR039420">
    <property type="entry name" value="WalR-like"/>
</dbReference>
<dbReference type="PRINTS" id="PR00038">
    <property type="entry name" value="HTHLUXR"/>
</dbReference>
<keyword evidence="7" id="KW-1185">Reference proteome</keyword>
<dbReference type="Pfam" id="PF00072">
    <property type="entry name" value="Response_reg"/>
    <property type="match status" value="1"/>
</dbReference>
<feature type="domain" description="Response regulatory" evidence="5">
    <location>
        <begin position="6"/>
        <end position="122"/>
    </location>
</feature>
<reference evidence="6" key="1">
    <citation type="journal article" date="2014" name="Int. J. Syst. Evol. Microbiol.">
        <title>Complete genome sequence of Corynebacterium casei LMG S-19264T (=DSM 44701T), isolated from a smear-ripened cheese.</title>
        <authorList>
            <consortium name="US DOE Joint Genome Institute (JGI-PGF)"/>
            <person name="Walter F."/>
            <person name="Albersmeier A."/>
            <person name="Kalinowski J."/>
            <person name="Ruckert C."/>
        </authorList>
    </citation>
    <scope>NUCLEOTIDE SEQUENCE</scope>
    <source>
        <strain evidence="6">CCM 7905</strain>
    </source>
</reference>
<evidence type="ECO:0000256" key="3">
    <source>
        <dbReference type="PROSITE-ProRule" id="PRU00169"/>
    </source>
</evidence>
<organism evidence="6 7">
    <name type="scientific">Rhodococcoides trifolii</name>
    <dbReference type="NCBI Taxonomy" id="908250"/>
    <lineage>
        <taxon>Bacteria</taxon>
        <taxon>Bacillati</taxon>
        <taxon>Actinomycetota</taxon>
        <taxon>Actinomycetes</taxon>
        <taxon>Mycobacteriales</taxon>
        <taxon>Nocardiaceae</taxon>
        <taxon>Rhodococcoides</taxon>
    </lineage>
</organism>
<dbReference type="GO" id="GO:0003677">
    <property type="term" value="F:DNA binding"/>
    <property type="evidence" value="ECO:0007669"/>
    <property type="project" value="UniProtKB-KW"/>
</dbReference>
<dbReference type="SMART" id="SM00421">
    <property type="entry name" value="HTH_LUXR"/>
    <property type="match status" value="1"/>
</dbReference>
<dbReference type="CDD" id="cd06170">
    <property type="entry name" value="LuxR_C_like"/>
    <property type="match status" value="1"/>
</dbReference>
<dbReference type="PROSITE" id="PS50043">
    <property type="entry name" value="HTH_LUXR_2"/>
    <property type="match status" value="1"/>
</dbReference>
<dbReference type="GO" id="GO:0006355">
    <property type="term" value="P:regulation of DNA-templated transcription"/>
    <property type="evidence" value="ECO:0007669"/>
    <property type="project" value="InterPro"/>
</dbReference>
<dbReference type="CDD" id="cd17535">
    <property type="entry name" value="REC_NarL-like"/>
    <property type="match status" value="1"/>
</dbReference>
<dbReference type="PROSITE" id="PS00622">
    <property type="entry name" value="HTH_LUXR_1"/>
    <property type="match status" value="1"/>
</dbReference>
<evidence type="ECO:0000259" key="4">
    <source>
        <dbReference type="PROSITE" id="PS50043"/>
    </source>
</evidence>
<dbReference type="PROSITE" id="PS50110">
    <property type="entry name" value="RESPONSE_REGULATORY"/>
    <property type="match status" value="1"/>
</dbReference>
<dbReference type="RefSeq" id="WP_188546499.1">
    <property type="nucleotide sequence ID" value="NZ_BMCU01000004.1"/>
</dbReference>
<dbReference type="Pfam" id="PF00196">
    <property type="entry name" value="GerE"/>
    <property type="match status" value="1"/>
</dbReference>
<evidence type="ECO:0000256" key="1">
    <source>
        <dbReference type="ARBA" id="ARBA00022553"/>
    </source>
</evidence>
<feature type="modified residue" description="4-aspartylphosphate" evidence="3">
    <location>
        <position position="57"/>
    </location>
</feature>
<evidence type="ECO:0000313" key="6">
    <source>
        <dbReference type="EMBL" id="GGG20922.1"/>
    </source>
</evidence>
<reference evidence="6" key="2">
    <citation type="submission" date="2020-09" db="EMBL/GenBank/DDBJ databases">
        <authorList>
            <person name="Sun Q."/>
            <person name="Sedlacek I."/>
        </authorList>
    </citation>
    <scope>NUCLEOTIDE SEQUENCE</scope>
    <source>
        <strain evidence="6">CCM 7905</strain>
    </source>
</reference>
<evidence type="ECO:0000259" key="5">
    <source>
        <dbReference type="PROSITE" id="PS50110"/>
    </source>
</evidence>
<name>A0A917G3Q7_9NOCA</name>
<dbReference type="SMART" id="SM00448">
    <property type="entry name" value="REC"/>
    <property type="match status" value="1"/>
</dbReference>
<protein>
    <submittedName>
        <fullName evidence="6">DNA-binding response regulator</fullName>
    </submittedName>
</protein>
<dbReference type="InterPro" id="IPR000792">
    <property type="entry name" value="Tscrpt_reg_LuxR_C"/>
</dbReference>
<dbReference type="InterPro" id="IPR001789">
    <property type="entry name" value="Sig_transdc_resp-reg_receiver"/>
</dbReference>
<dbReference type="PANTHER" id="PTHR43214">
    <property type="entry name" value="TWO-COMPONENT RESPONSE REGULATOR"/>
    <property type="match status" value="1"/>
</dbReference>
<dbReference type="AlphaFoldDB" id="A0A917G3Q7"/>
<dbReference type="Proteomes" id="UP000654257">
    <property type="component" value="Unassembled WGS sequence"/>
</dbReference>
<dbReference type="SUPFAM" id="SSF46894">
    <property type="entry name" value="C-terminal effector domain of the bipartite response regulators"/>
    <property type="match status" value="1"/>
</dbReference>
<dbReference type="EMBL" id="BMCU01000004">
    <property type="protein sequence ID" value="GGG20922.1"/>
    <property type="molecule type" value="Genomic_DNA"/>
</dbReference>
<dbReference type="GO" id="GO:0000160">
    <property type="term" value="P:phosphorelay signal transduction system"/>
    <property type="evidence" value="ECO:0007669"/>
    <property type="project" value="InterPro"/>
</dbReference>